<protein>
    <recommendedName>
        <fullName evidence="2">DUF8204 domain-containing protein</fullName>
    </recommendedName>
</protein>
<reference evidence="3 4" key="1">
    <citation type="submission" date="2020-05" db="EMBL/GenBank/DDBJ databases">
        <authorList>
            <person name="Campoy J."/>
            <person name="Schneeberger K."/>
            <person name="Spophaly S."/>
        </authorList>
    </citation>
    <scope>NUCLEOTIDE SEQUENCE [LARGE SCALE GENOMIC DNA]</scope>
    <source>
        <strain evidence="3">PruArmRojPasFocal</strain>
    </source>
</reference>
<evidence type="ECO:0000313" key="3">
    <source>
        <dbReference type="EMBL" id="CAB4290056.1"/>
    </source>
</evidence>
<dbReference type="EMBL" id="CAEKDK010000008">
    <property type="protein sequence ID" value="CAB4290056.1"/>
    <property type="molecule type" value="Genomic_DNA"/>
</dbReference>
<feature type="domain" description="DUF8204" evidence="2">
    <location>
        <begin position="28"/>
        <end position="119"/>
    </location>
</feature>
<proteinExistence type="predicted"/>
<dbReference type="AlphaFoldDB" id="A0A6J5VM57"/>
<gene>
    <name evidence="3" type="ORF">CURHAP_LOCUS49899</name>
</gene>
<dbReference type="PANTHER" id="PTHR34566:SF2">
    <property type="entry name" value="ALTERED INHERITANCE OF MITOCHONDRIA PROTEIN"/>
    <property type="match status" value="1"/>
</dbReference>
<organism evidence="3 4">
    <name type="scientific">Prunus armeniaca</name>
    <name type="common">Apricot</name>
    <name type="synonym">Armeniaca vulgaris</name>
    <dbReference type="NCBI Taxonomy" id="36596"/>
    <lineage>
        <taxon>Eukaryota</taxon>
        <taxon>Viridiplantae</taxon>
        <taxon>Streptophyta</taxon>
        <taxon>Embryophyta</taxon>
        <taxon>Tracheophyta</taxon>
        <taxon>Spermatophyta</taxon>
        <taxon>Magnoliopsida</taxon>
        <taxon>eudicotyledons</taxon>
        <taxon>Gunneridae</taxon>
        <taxon>Pentapetalae</taxon>
        <taxon>rosids</taxon>
        <taxon>fabids</taxon>
        <taxon>Rosales</taxon>
        <taxon>Rosaceae</taxon>
        <taxon>Amygdaloideae</taxon>
        <taxon>Amygdaleae</taxon>
        <taxon>Prunus</taxon>
    </lineage>
</organism>
<dbReference type="PANTHER" id="PTHR34566">
    <property type="entry name" value="ALTERED INHERITANCE OF MITOCHONDRIA PROTEIN"/>
    <property type="match status" value="1"/>
</dbReference>
<evidence type="ECO:0000259" key="2">
    <source>
        <dbReference type="Pfam" id="PF26631"/>
    </source>
</evidence>
<sequence length="202" mass="22366">MDKEGEDAHGGGIKIPNPNPNLSNGSAKGKSCKGCLYYSSTQKSKSKYPTCVGLSKTLQQVPSYIVGETELEASKADRSLTDFKYACVGYSVFLDRKDSPSDQQNKQAELPFCVGLEVLYDKKPAGHAQADAPAHKIEENVRPIPQPRSYRPPHSTGDEYLNRFKRNAILVASGVAKNVNRVGNYIKQSVDDILYPYRRRPK</sequence>
<dbReference type="Pfam" id="PF26631">
    <property type="entry name" value="DUF8204"/>
    <property type="match status" value="1"/>
</dbReference>
<evidence type="ECO:0000313" key="4">
    <source>
        <dbReference type="Proteomes" id="UP000507222"/>
    </source>
</evidence>
<accession>A0A6J5VM57</accession>
<feature type="region of interest" description="Disordered" evidence="1">
    <location>
        <begin position="1"/>
        <end position="30"/>
    </location>
</feature>
<dbReference type="Proteomes" id="UP000507222">
    <property type="component" value="Unassembled WGS sequence"/>
</dbReference>
<name>A0A6J5VM57_PRUAR</name>
<dbReference type="InterPro" id="IPR058517">
    <property type="entry name" value="DUF8204"/>
</dbReference>
<evidence type="ECO:0000256" key="1">
    <source>
        <dbReference type="SAM" id="MobiDB-lite"/>
    </source>
</evidence>